<keyword evidence="5" id="KW-1185">Reference proteome</keyword>
<dbReference type="Pfam" id="PF13181">
    <property type="entry name" value="TPR_8"/>
    <property type="match status" value="1"/>
</dbReference>
<dbReference type="InterPro" id="IPR027417">
    <property type="entry name" value="P-loop_NTPase"/>
</dbReference>
<sequence length="1869" mass="202311">MPDFPEFPDSLKARLAAANVTDAAAVLAMLLDALPSISDMQQLRDLWHMAPAEEEDAFLAAAEQRAAAAEASGDAARAAALRERINVLHAYRAEIAQKGEILRAALERLEAAASDDDLKALWGDVPLELEEPFLQLAEARAAELDQTGDAARAAALRERINVLHAYRAEIAQKGEILRAALERLEAAASDDDLKALWGDVPLELEEPFLQLAEARAAELDQTGDRTAAVRLRERVTMLRQAREAREIARSMVQQALERLEAAATDDEAWQVWLDLPVELEEWFLQNVADRAAELEQNNEPQRAGRLRVAHARMQAERARRHEQNNHPVAQALQAFLQAPTDADATRVFNERRDLLQPFEAQRAFDALAQQAPPDAQPLFEARAALLRSLRGAMPEPRPAPSPALRGEPALRAPESAGARIYINAANAEGGGDAIVVNNIVIERRWTRPRPERLPIDTIERTCALDEVARLLTERGQLAITGGQRTASAAIQGMPGIGKTVLARQLALALDERYPGGVIWEEIGPEITAPEATQPILNRWARYALSVPPHLDDRIAFDAGAVRALFAAQGQPLLVILDNVWSLEGIRWLRSALPDNAHLVITTRLETVMVGLGGGEYVLGLLTPDEARALIALRLGWNDLPPEHHAWADALAQGVDHHALALDIAIRRLRLDARSPGTARWREQIERLLGHIRSGNGFERLALPDGERNQSVEAVLAYSYAQMDDAARARFRALGAFAPEASFGVDAAAALWQCDCDAAEDGLSALANAALLEPGDGDRRWRQHTLLRGYALALLRRDGEHEAAAARHAAFYADAMRAADDAQRFYELLGDYPNLRHAFAWAIENDLDLAQNLINNSANLQRSHGYGRDGLEWAEQALARAVRRGTPAHVARAQGSLGNALQHAATLAGEDRAARLRAALAAYDEALRFSTPATAPLDYAMTQTNRGTVLQDLATLAGEDRAARLRAALAAYDEALRFSTPATAPLDYARTQTNRGTVLQALATLAGEDRAARLRAALAAYDEALRFSTPATAPLDYARTQTNRGTVLQALATLAGEDRAARLRAALAAYDEALRFRTPATAPLDYARTQTNRGTVLQALATLAGEDRAARLRAALAAYDEALRFRTPATAPLDYAMTQTNRGTVLQALATLAGEDRAARLRAALAAYDEALRFSTPATAPLDYARTQTNRGTVLQALATLAGEDRAARLRAALAAYDEALRFSTPATAPLDYAMTQTNRGTVLQDLATLAGEDRAARLRAALAAYDEALRFSTPATAPLDYARTQTNRGTVLQALATLAGEDRAARLRAALAAYDEALRFSTPATAPLDYAMTQTNRGNVLQALATLAGEDRAARLRAALAAYDEALRFSTPATAPLDYAMTQTNRGTVLQALATLAGEDRAARLRAALAAYDEALRFSTPATAPLDYARTQTNRGNVLQALATLAGEDRAARLRAALAAYDEALRFRTPATAPLDYARTQTNRGNVLQDLATLAGEDRAARLRAALAAYDEALRFSTPATAPLDYAMTQGNLLILYQTLANEPGEERATRLLEALRAGWTAFHMFTALQHAEFQQRAIRQLRALRAACGADFDALWSSLDAGPPPAWLSAPDEPDLPQPLVDLLERLAAAGVTDEAGLLAALEADPQLRAALWAPLVQRLLAVSSGEELLDFWRALPAALEEPLAAAAEEFARQAEQAGDAALAQALRERAEGLRAIRAIADQQANPMRQAIQQAWQRYVELVQAAEAAGHDIAAWQAAVAAGEALLAPEFAATPGIDWSAVRQMVSSACNTLGNALHDAGRAAEALAAYDRAIALQPEEAMWRCNRVGALIDLGRHDEAAEELARARALEPDAARLAELEARLRDQP</sequence>
<dbReference type="InterPro" id="IPR011990">
    <property type="entry name" value="TPR-like_helical_dom_sf"/>
</dbReference>
<dbReference type="InterPro" id="IPR002182">
    <property type="entry name" value="NB-ARC"/>
</dbReference>
<evidence type="ECO:0000256" key="1">
    <source>
        <dbReference type="ARBA" id="ARBA00022703"/>
    </source>
</evidence>
<dbReference type="SUPFAM" id="SSF48452">
    <property type="entry name" value="TPR-like"/>
    <property type="match status" value="1"/>
</dbReference>
<proteinExistence type="predicted"/>
<name>A7NLN2_ROSCS</name>
<keyword evidence="1" id="KW-0053">Apoptosis</keyword>
<dbReference type="SUPFAM" id="SSF52540">
    <property type="entry name" value="P-loop containing nucleoside triphosphate hydrolases"/>
    <property type="match status" value="1"/>
</dbReference>
<dbReference type="EMBL" id="CP000804">
    <property type="protein sequence ID" value="ABU58428.1"/>
    <property type="molecule type" value="Genomic_DNA"/>
</dbReference>
<dbReference type="Gene3D" id="1.25.40.10">
    <property type="entry name" value="Tetratricopeptide repeat domain"/>
    <property type="match status" value="4"/>
</dbReference>
<organism evidence="4 5">
    <name type="scientific">Roseiflexus castenholzii (strain DSM 13941 / HLO8)</name>
    <dbReference type="NCBI Taxonomy" id="383372"/>
    <lineage>
        <taxon>Bacteria</taxon>
        <taxon>Bacillati</taxon>
        <taxon>Chloroflexota</taxon>
        <taxon>Chloroflexia</taxon>
        <taxon>Chloroflexales</taxon>
        <taxon>Roseiflexineae</taxon>
        <taxon>Roseiflexaceae</taxon>
        <taxon>Roseiflexus</taxon>
    </lineage>
</organism>
<dbReference type="STRING" id="383372.Rcas_2345"/>
<accession>A7NLN2</accession>
<feature type="domain" description="NB-ARC" evidence="3">
    <location>
        <begin position="488"/>
        <end position="630"/>
    </location>
</feature>
<protein>
    <submittedName>
        <fullName evidence="4">TPR repeat-containing protein</fullName>
    </submittedName>
</protein>
<dbReference type="Gene3D" id="3.40.50.300">
    <property type="entry name" value="P-loop containing nucleotide triphosphate hydrolases"/>
    <property type="match status" value="1"/>
</dbReference>
<dbReference type="GO" id="GO:0043531">
    <property type="term" value="F:ADP binding"/>
    <property type="evidence" value="ECO:0007669"/>
    <property type="project" value="InterPro"/>
</dbReference>
<dbReference type="Pfam" id="PF00931">
    <property type="entry name" value="NB-ARC"/>
    <property type="match status" value="1"/>
</dbReference>
<reference evidence="4 5" key="1">
    <citation type="submission" date="2007-08" db="EMBL/GenBank/DDBJ databases">
        <title>Complete sequence of Roseiflexus castenholzii DSM 13941.</title>
        <authorList>
            <consortium name="US DOE Joint Genome Institute"/>
            <person name="Copeland A."/>
            <person name="Lucas S."/>
            <person name="Lapidus A."/>
            <person name="Barry K."/>
            <person name="Glavina del Rio T."/>
            <person name="Dalin E."/>
            <person name="Tice H."/>
            <person name="Pitluck S."/>
            <person name="Thompson L.S."/>
            <person name="Brettin T."/>
            <person name="Bruce D."/>
            <person name="Detter J.C."/>
            <person name="Han C."/>
            <person name="Tapia R."/>
            <person name="Schmutz J."/>
            <person name="Larimer F."/>
            <person name="Land M."/>
            <person name="Hauser L."/>
            <person name="Kyrpides N."/>
            <person name="Mikhailova N."/>
            <person name="Bryant D.A."/>
            <person name="Hanada S."/>
            <person name="Tsukatani Y."/>
            <person name="Richardson P."/>
        </authorList>
    </citation>
    <scope>NUCLEOTIDE SEQUENCE [LARGE SCALE GENOMIC DNA]</scope>
    <source>
        <strain evidence="5">DSM 13941 / HLO8</strain>
    </source>
</reference>
<dbReference type="KEGG" id="rca:Rcas_2345"/>
<evidence type="ECO:0000259" key="3">
    <source>
        <dbReference type="Pfam" id="PF00931"/>
    </source>
</evidence>
<evidence type="ECO:0000313" key="5">
    <source>
        <dbReference type="Proteomes" id="UP000000263"/>
    </source>
</evidence>
<dbReference type="Proteomes" id="UP000000263">
    <property type="component" value="Chromosome"/>
</dbReference>
<feature type="repeat" description="TPR" evidence="2">
    <location>
        <begin position="1788"/>
        <end position="1821"/>
    </location>
</feature>
<dbReference type="PROSITE" id="PS50005">
    <property type="entry name" value="TPR"/>
    <property type="match status" value="1"/>
</dbReference>
<dbReference type="PANTHER" id="PTHR22845">
    <property type="entry name" value="APOPTOTIC PROTEASE-ACTIVATING FACTOR 1"/>
    <property type="match status" value="1"/>
</dbReference>
<keyword evidence="2" id="KW-0802">TPR repeat</keyword>
<gene>
    <name evidence="4" type="ordered locus">Rcas_2345</name>
</gene>
<evidence type="ECO:0000313" key="4">
    <source>
        <dbReference type="EMBL" id="ABU58428.1"/>
    </source>
</evidence>
<dbReference type="HOGENOM" id="CLU_236464_0_0_0"/>
<dbReference type="GO" id="GO:0005829">
    <property type="term" value="C:cytosol"/>
    <property type="evidence" value="ECO:0007669"/>
    <property type="project" value="UniProtKB-ARBA"/>
</dbReference>
<dbReference type="Gene3D" id="1.10.10.10">
    <property type="entry name" value="Winged helix-like DNA-binding domain superfamily/Winged helix DNA-binding domain"/>
    <property type="match status" value="1"/>
</dbReference>
<dbReference type="SMART" id="SM00028">
    <property type="entry name" value="TPR"/>
    <property type="match status" value="2"/>
</dbReference>
<dbReference type="InterPro" id="IPR019734">
    <property type="entry name" value="TPR_rpt"/>
</dbReference>
<dbReference type="PANTHER" id="PTHR22845:SF5">
    <property type="entry name" value="APOPTOTIC PROTEASE-ACTIVATING FACTOR 1"/>
    <property type="match status" value="1"/>
</dbReference>
<dbReference type="InterPro" id="IPR036388">
    <property type="entry name" value="WH-like_DNA-bd_sf"/>
</dbReference>
<evidence type="ECO:0000256" key="2">
    <source>
        <dbReference type="PROSITE-ProRule" id="PRU00339"/>
    </source>
</evidence>
<dbReference type="eggNOG" id="COG0457">
    <property type="taxonomic scope" value="Bacteria"/>
</dbReference>
<dbReference type="eggNOG" id="COG3903">
    <property type="taxonomic scope" value="Bacteria"/>
</dbReference>
<dbReference type="RefSeq" id="WP_012120852.1">
    <property type="nucleotide sequence ID" value="NC_009767.1"/>
</dbReference>